<accession>A0ABN1XS74</accession>
<dbReference type="Proteomes" id="UP001499863">
    <property type="component" value="Unassembled WGS sequence"/>
</dbReference>
<protein>
    <submittedName>
        <fullName evidence="3">PD40 domain-containing protein</fullName>
    </submittedName>
</protein>
<dbReference type="Gene3D" id="2.120.10.30">
    <property type="entry name" value="TolB, C-terminal domain"/>
    <property type="match status" value="2"/>
</dbReference>
<sequence>MQPMNRTGRRTRRGTRAARAAWVLAVAAAVAVTAAPAQAAPGWAPTVQVDLGADGALPDGQSLGLGISGNGRYALFSSSATNLLPGTGAPAFGLYVRDLRTGRSELVSRAEDGTPVTNLGDTAGISADGRYIAFAGEANGEFGVYVRDRVKDRTRLLSTGSFQPSISADGRLIAFMSHRADTVPGAPVTPDTRNVYVTDRVTGATRLVSVGADGQAADGPSENPTISADGRTVGYGSKATNLVPAAPGDSTDLLGPRYTTLYATDLRRGTTVVAGLAPDGTPGAADRDLTLSPDGRFAVYGLGALPLPGGKSRTELFLSDLRTGRVESLRTSANPDAICWGSPGAAVTADDRWVYFSGGCSDTIIRASQARYDLYRRDLRTGRTEFLSPAADGTWQDGAATDPFVTDNGRTVLFSSGSTNLVHGGPGAIAWHVYARSLGGR</sequence>
<dbReference type="PANTHER" id="PTHR36842">
    <property type="entry name" value="PROTEIN TOLB HOMOLOG"/>
    <property type="match status" value="1"/>
</dbReference>
<comment type="similarity">
    <text evidence="1">Belongs to the TolB family.</text>
</comment>
<feature type="signal peptide" evidence="2">
    <location>
        <begin position="1"/>
        <end position="39"/>
    </location>
</feature>
<dbReference type="SUPFAM" id="SSF69322">
    <property type="entry name" value="Tricorn protease domain 2"/>
    <property type="match status" value="1"/>
</dbReference>
<dbReference type="Pfam" id="PF07676">
    <property type="entry name" value="PD40"/>
    <property type="match status" value="2"/>
</dbReference>
<evidence type="ECO:0000256" key="1">
    <source>
        <dbReference type="ARBA" id="ARBA00009820"/>
    </source>
</evidence>
<dbReference type="PANTHER" id="PTHR36842:SF1">
    <property type="entry name" value="PROTEIN TOLB"/>
    <property type="match status" value="1"/>
</dbReference>
<comment type="caution">
    <text evidence="3">The sequence shown here is derived from an EMBL/GenBank/DDBJ whole genome shotgun (WGS) entry which is preliminary data.</text>
</comment>
<keyword evidence="2" id="KW-0732">Signal</keyword>
<evidence type="ECO:0000256" key="2">
    <source>
        <dbReference type="SAM" id="SignalP"/>
    </source>
</evidence>
<keyword evidence="4" id="KW-1185">Reference proteome</keyword>
<evidence type="ECO:0000313" key="3">
    <source>
        <dbReference type="EMBL" id="GAA1386980.1"/>
    </source>
</evidence>
<evidence type="ECO:0000313" key="4">
    <source>
        <dbReference type="Proteomes" id="UP001499863"/>
    </source>
</evidence>
<dbReference type="InterPro" id="IPR011042">
    <property type="entry name" value="6-blade_b-propeller_TolB-like"/>
</dbReference>
<feature type="chain" id="PRO_5047322694" evidence="2">
    <location>
        <begin position="40"/>
        <end position="441"/>
    </location>
</feature>
<proteinExistence type="inferred from homology"/>
<reference evidence="3 4" key="1">
    <citation type="journal article" date="2019" name="Int. J. Syst. Evol. Microbiol.">
        <title>The Global Catalogue of Microorganisms (GCM) 10K type strain sequencing project: providing services to taxonomists for standard genome sequencing and annotation.</title>
        <authorList>
            <consortium name="The Broad Institute Genomics Platform"/>
            <consortium name="The Broad Institute Genome Sequencing Center for Infectious Disease"/>
            <person name="Wu L."/>
            <person name="Ma J."/>
        </authorList>
    </citation>
    <scope>NUCLEOTIDE SEQUENCE [LARGE SCALE GENOMIC DNA]</scope>
    <source>
        <strain evidence="3 4">JCM 12393</strain>
    </source>
</reference>
<organism evidence="3 4">
    <name type="scientific">Kitasatospora putterlickiae</name>
    <dbReference type="NCBI Taxonomy" id="221725"/>
    <lineage>
        <taxon>Bacteria</taxon>
        <taxon>Bacillati</taxon>
        <taxon>Actinomycetota</taxon>
        <taxon>Actinomycetes</taxon>
        <taxon>Kitasatosporales</taxon>
        <taxon>Streptomycetaceae</taxon>
        <taxon>Kitasatospora</taxon>
    </lineage>
</organism>
<dbReference type="EMBL" id="BAAAKJ010000054">
    <property type="protein sequence ID" value="GAA1386980.1"/>
    <property type="molecule type" value="Genomic_DNA"/>
</dbReference>
<name>A0ABN1XS74_9ACTN</name>
<dbReference type="InterPro" id="IPR011659">
    <property type="entry name" value="WD40"/>
</dbReference>
<gene>
    <name evidence="3" type="ORF">GCM10009639_11420</name>
</gene>